<dbReference type="Pfam" id="PF07282">
    <property type="entry name" value="Cas12f1-like_TNB"/>
    <property type="match status" value="1"/>
</dbReference>
<evidence type="ECO:0000259" key="2">
    <source>
        <dbReference type="Pfam" id="PF07282"/>
    </source>
</evidence>
<dbReference type="EMBL" id="MAYM02000298">
    <property type="protein sequence ID" value="RLN44302.1"/>
    <property type="molecule type" value="Genomic_DNA"/>
</dbReference>
<name>A0A3R7MVJ3_9STRA</name>
<accession>A0A3R7MVJ3</accession>
<gene>
    <name evidence="4" type="ORF">BBI17_001099</name>
    <name evidence="5" type="ORF">BBO99_00001290</name>
    <name evidence="3" type="ORF">JM16_001027</name>
</gene>
<dbReference type="InterPro" id="IPR010095">
    <property type="entry name" value="Cas12f1-like_TNB"/>
</dbReference>
<dbReference type="PANTHER" id="PTHR36172:SF1">
    <property type="entry name" value="RESOLVASE-RELATED"/>
    <property type="match status" value="1"/>
</dbReference>
<dbReference type="EMBL" id="JPWV03000010">
    <property type="protein sequence ID" value="KAG2531546.1"/>
    <property type="molecule type" value="Genomic_DNA"/>
</dbReference>
<keyword evidence="1" id="KW-0238">DNA-binding</keyword>
<reference evidence="6 7" key="2">
    <citation type="submission" date="2018-07" db="EMBL/GenBank/DDBJ databases">
        <title>Genome sequencing of oomycete isolates from Chile give support for New Zealand origin for Phytophthora kernoviae and make available the first Nothophytophthora sp. genome.</title>
        <authorList>
            <person name="Studholme D.J."/>
            <person name="Sanfuentes E."/>
            <person name="Panda P."/>
            <person name="Hill R."/>
            <person name="Sambles C."/>
            <person name="Grant M."/>
            <person name="Williams N.M."/>
            <person name="Mcdougal R.L."/>
        </authorList>
    </citation>
    <scope>NUCLEOTIDE SEQUENCE [LARGE SCALE GENOMIC DNA]</scope>
    <source>
        <strain evidence="4">Chile2</strain>
        <strain evidence="5">Chile4</strain>
    </source>
</reference>
<sequence>MMLSVKDAYTVLKRRFKATNAMEFKLALLENKSKTKGRTKGKQLRKRHRHSHFKFKTLVKYKMDCIGGRMIECEEEYTSKTCSSCGGIKDNFGGSSTYKCSFCHVVYDRDVNAAKSIFHKNVHVLVKK</sequence>
<dbReference type="GO" id="GO:0003677">
    <property type="term" value="F:DNA binding"/>
    <property type="evidence" value="ECO:0007669"/>
    <property type="project" value="UniProtKB-KW"/>
</dbReference>
<comment type="caution">
    <text evidence="4">The sequence shown here is derived from an EMBL/GenBank/DDBJ whole genome shotgun (WGS) entry which is preliminary data.</text>
</comment>
<keyword evidence="6" id="KW-1185">Reference proteome</keyword>
<reference evidence="3" key="3">
    <citation type="submission" date="2020-06" db="EMBL/GenBank/DDBJ databases">
        <authorList>
            <person name="Studholme D.J."/>
        </authorList>
    </citation>
    <scope>NUCLEOTIDE SEQUENCE</scope>
    <source>
        <strain evidence="3">NZFS 2646</strain>
    </source>
</reference>
<evidence type="ECO:0000313" key="7">
    <source>
        <dbReference type="Proteomes" id="UP000285883"/>
    </source>
</evidence>
<organism evidence="4 7">
    <name type="scientific">Phytophthora kernoviae</name>
    <dbReference type="NCBI Taxonomy" id="325452"/>
    <lineage>
        <taxon>Eukaryota</taxon>
        <taxon>Sar</taxon>
        <taxon>Stramenopiles</taxon>
        <taxon>Oomycota</taxon>
        <taxon>Peronosporomycetes</taxon>
        <taxon>Peronosporales</taxon>
        <taxon>Peronosporaceae</taxon>
        <taxon>Phytophthora</taxon>
    </lineage>
</organism>
<dbReference type="EMBL" id="MBDN02000018">
    <property type="protein sequence ID" value="RLN84467.1"/>
    <property type="molecule type" value="Genomic_DNA"/>
</dbReference>
<proteinExistence type="predicted"/>
<protein>
    <recommendedName>
        <fullName evidence="2">Cas12f1-like TNB domain-containing protein</fullName>
    </recommendedName>
</protein>
<feature type="domain" description="Cas12f1-like TNB" evidence="2">
    <location>
        <begin position="52"/>
        <end position="117"/>
    </location>
</feature>
<evidence type="ECO:0000256" key="1">
    <source>
        <dbReference type="ARBA" id="ARBA00023125"/>
    </source>
</evidence>
<dbReference type="AlphaFoldDB" id="A0A3R7MVJ3"/>
<dbReference type="Proteomes" id="UP000285883">
    <property type="component" value="Unassembled WGS sequence"/>
</dbReference>
<dbReference type="PANTHER" id="PTHR36172">
    <property type="match status" value="1"/>
</dbReference>
<dbReference type="Proteomes" id="UP000285624">
    <property type="component" value="Unassembled WGS sequence"/>
</dbReference>
<dbReference type="InterPro" id="IPR051491">
    <property type="entry name" value="Recombinase/Transposase-rel"/>
</dbReference>
<evidence type="ECO:0000313" key="3">
    <source>
        <dbReference type="EMBL" id="KAG2531546.1"/>
    </source>
</evidence>
<evidence type="ECO:0000313" key="5">
    <source>
        <dbReference type="EMBL" id="RLN84467.1"/>
    </source>
</evidence>
<dbReference type="Proteomes" id="UP000785171">
    <property type="component" value="Unassembled WGS sequence"/>
</dbReference>
<reference evidence="3" key="1">
    <citation type="journal article" date="2015" name="Genom Data">
        <title>Genome sequences of six Phytophthora species associated with forests in New Zealand.</title>
        <authorList>
            <person name="Studholme D.J."/>
            <person name="McDougal R.L."/>
            <person name="Sambles C."/>
            <person name="Hansen E."/>
            <person name="Hardy G."/>
            <person name="Grant M."/>
            <person name="Ganley R.J."/>
            <person name="Williams N.M."/>
        </authorList>
    </citation>
    <scope>NUCLEOTIDE SEQUENCE</scope>
    <source>
        <strain evidence="3">NZFS 2646</strain>
    </source>
</reference>
<evidence type="ECO:0000313" key="6">
    <source>
        <dbReference type="Proteomes" id="UP000285624"/>
    </source>
</evidence>
<evidence type="ECO:0000313" key="4">
    <source>
        <dbReference type="EMBL" id="RLN44302.1"/>
    </source>
</evidence>